<dbReference type="VEuPathDB" id="CryptoDB:Vbra_19923"/>
<keyword evidence="2" id="KW-0812">Transmembrane</keyword>
<name>A0A0G4H860_VITBC</name>
<dbReference type="EMBL" id="CDMY01001064">
    <property type="protein sequence ID" value="CEM40098.1"/>
    <property type="molecule type" value="Genomic_DNA"/>
</dbReference>
<evidence type="ECO:0000313" key="5">
    <source>
        <dbReference type="Proteomes" id="UP000041254"/>
    </source>
</evidence>
<proteinExistence type="predicted"/>
<sequence>MVFLHRKAFVGLLAVHAFCFAPAAVEGRSAFMRPTVLSSPAAHSIQRRSAVLSPPRPSAAVHLWKTTHETTLMAEQAKEGGGGGEKKVDAAPPPPSRPPPRKPEISPDMKKRLLRELEGQGANPNKSRGNPYLIIFVIIAALVILGGKGIFY</sequence>
<dbReference type="Proteomes" id="UP000041254">
    <property type="component" value="Unassembled WGS sequence"/>
</dbReference>
<evidence type="ECO:0000256" key="1">
    <source>
        <dbReference type="SAM" id="MobiDB-lite"/>
    </source>
</evidence>
<dbReference type="InParanoid" id="A0A0G4H860"/>
<keyword evidence="5" id="KW-1185">Reference proteome</keyword>
<feature type="chain" id="PRO_5005191688" evidence="3">
    <location>
        <begin position="28"/>
        <end position="152"/>
    </location>
</feature>
<keyword evidence="2" id="KW-1133">Transmembrane helix</keyword>
<evidence type="ECO:0000256" key="3">
    <source>
        <dbReference type="SAM" id="SignalP"/>
    </source>
</evidence>
<feature type="region of interest" description="Disordered" evidence="1">
    <location>
        <begin position="70"/>
        <end position="114"/>
    </location>
</feature>
<feature type="compositionally biased region" description="Basic and acidic residues" evidence="1">
    <location>
        <begin position="101"/>
        <end position="114"/>
    </location>
</feature>
<organism evidence="4 5">
    <name type="scientific">Vitrella brassicaformis (strain CCMP3155)</name>
    <dbReference type="NCBI Taxonomy" id="1169540"/>
    <lineage>
        <taxon>Eukaryota</taxon>
        <taxon>Sar</taxon>
        <taxon>Alveolata</taxon>
        <taxon>Colpodellida</taxon>
        <taxon>Vitrellaceae</taxon>
        <taxon>Vitrella</taxon>
    </lineage>
</organism>
<keyword evidence="2" id="KW-0472">Membrane</keyword>
<evidence type="ECO:0000313" key="4">
    <source>
        <dbReference type="EMBL" id="CEM40098.1"/>
    </source>
</evidence>
<protein>
    <submittedName>
        <fullName evidence="4">Uncharacterized protein</fullName>
    </submittedName>
</protein>
<dbReference type="AlphaFoldDB" id="A0A0G4H860"/>
<gene>
    <name evidence="4" type="ORF">Vbra_19923</name>
</gene>
<keyword evidence="3" id="KW-0732">Signal</keyword>
<feature type="signal peptide" evidence="3">
    <location>
        <begin position="1"/>
        <end position="27"/>
    </location>
</feature>
<evidence type="ECO:0000256" key="2">
    <source>
        <dbReference type="SAM" id="Phobius"/>
    </source>
</evidence>
<reference evidence="4 5" key="1">
    <citation type="submission" date="2014-11" db="EMBL/GenBank/DDBJ databases">
        <authorList>
            <person name="Zhu J."/>
            <person name="Qi W."/>
            <person name="Song R."/>
        </authorList>
    </citation>
    <scope>NUCLEOTIDE SEQUENCE [LARGE SCALE GENOMIC DNA]</scope>
</reference>
<accession>A0A0G4H860</accession>
<feature type="transmembrane region" description="Helical" evidence="2">
    <location>
        <begin position="132"/>
        <end position="151"/>
    </location>
</feature>